<feature type="domain" description="Lnb-like transmembrane" evidence="3">
    <location>
        <begin position="251"/>
        <end position="386"/>
    </location>
</feature>
<feature type="transmembrane region" description="Helical" evidence="1">
    <location>
        <begin position="283"/>
        <end position="305"/>
    </location>
</feature>
<dbReference type="RefSeq" id="WP_395438851.1">
    <property type="nucleotide sequence ID" value="NZ_JBAWKC010000004.1"/>
</dbReference>
<comment type="caution">
    <text evidence="4">The sequence shown here is derived from an EMBL/GenBank/DDBJ whole genome shotgun (WGS) entry which is preliminary data.</text>
</comment>
<reference evidence="4 5" key="1">
    <citation type="submission" date="2024-02" db="EMBL/GenBank/DDBJ databases">
        <title>A Gaetbulibacter species isolated from tidal flats and genomic insights of their niches.</title>
        <authorList>
            <person name="Ye Y."/>
        </authorList>
    </citation>
    <scope>NUCLEOTIDE SEQUENCE [LARGE SCALE GENOMIC DNA]</scope>
    <source>
        <strain evidence="4 5">KEM-8</strain>
    </source>
</reference>
<evidence type="ECO:0000256" key="1">
    <source>
        <dbReference type="SAM" id="Phobius"/>
    </source>
</evidence>
<evidence type="ECO:0000259" key="3">
    <source>
        <dbReference type="Pfam" id="PF25221"/>
    </source>
</evidence>
<evidence type="ECO:0000259" key="2">
    <source>
        <dbReference type="Pfam" id="PF13387"/>
    </source>
</evidence>
<proteinExistence type="predicted"/>
<keyword evidence="1" id="KW-0812">Transmembrane</keyword>
<feature type="transmembrane region" description="Helical" evidence="1">
    <location>
        <begin position="340"/>
        <end position="360"/>
    </location>
</feature>
<feature type="transmembrane region" description="Helical" evidence="1">
    <location>
        <begin position="251"/>
        <end position="271"/>
    </location>
</feature>
<accession>A0ABW7MS33</accession>
<dbReference type="EMBL" id="JBAWKC010000004">
    <property type="protein sequence ID" value="MFH6769627.1"/>
    <property type="molecule type" value="Genomic_DNA"/>
</dbReference>
<dbReference type="InterPro" id="IPR057436">
    <property type="entry name" value="5TMH_Lnb"/>
</dbReference>
<organism evidence="4 5">
    <name type="scientific">Gaetbulibacter aquiaggeris</name>
    <dbReference type="NCBI Taxonomy" id="1735373"/>
    <lineage>
        <taxon>Bacteria</taxon>
        <taxon>Pseudomonadati</taxon>
        <taxon>Bacteroidota</taxon>
        <taxon>Flavobacteriia</taxon>
        <taxon>Flavobacteriales</taxon>
        <taxon>Flavobacteriaceae</taxon>
        <taxon>Gaetbulibacter</taxon>
    </lineage>
</organism>
<protein>
    <submittedName>
        <fullName evidence="4">DUF4105 domain-containing protein</fullName>
    </submittedName>
</protein>
<evidence type="ECO:0000313" key="4">
    <source>
        <dbReference type="EMBL" id="MFH6769627.1"/>
    </source>
</evidence>
<feature type="domain" description="Lnb N-terminal periplasmic" evidence="2">
    <location>
        <begin position="25"/>
        <end position="179"/>
    </location>
</feature>
<keyword evidence="1" id="KW-1133">Transmembrane helix</keyword>
<feature type="transmembrane region" description="Helical" evidence="1">
    <location>
        <begin position="366"/>
        <end position="384"/>
    </location>
</feature>
<dbReference type="Proteomes" id="UP001610104">
    <property type="component" value="Unassembled WGS sequence"/>
</dbReference>
<sequence length="394" mass="45648">MFKNLLTTVSLIFFTYSFSQTSTLSNEAKISIITVAPGSSLNDAFGHNAIRINDPIKNLDISFDYGRFDFDAPNFYLNFARGKLNYSIGASNYYDFVKFYKWQNRSVEEQVLNLSQKQKQKLYDYLVNNYQPQNRNYLYDFFYDNCATKIKDVLNQSTNNAILFNAPKDFKPQTFRTLIQDKLDWNTWGSLGIDVALGSVIDQIATAEDHMFLPANIHIFFDHATFKDNNTAVVGQSILVYKQTNQPKSNYFFISPIVVFGLIGLFILIITYRDFKSSKRSKWLDITLFSITGIIGVVVLLLWFATDHKATHQNYNLLWACALNLFVIGQLFRKIPKTWFIKYLKFLVILLCLLTLHWIIGVQVFAFGLIPLLIALFIRYLYLIKYFNQQAIAL</sequence>
<keyword evidence="1" id="KW-0472">Membrane</keyword>
<dbReference type="Pfam" id="PF13387">
    <property type="entry name" value="Lnb_N"/>
    <property type="match status" value="1"/>
</dbReference>
<name>A0ABW7MS33_9FLAO</name>
<keyword evidence="5" id="KW-1185">Reference proteome</keyword>
<dbReference type="InterPro" id="IPR025178">
    <property type="entry name" value="Lnb_N"/>
</dbReference>
<evidence type="ECO:0000313" key="5">
    <source>
        <dbReference type="Proteomes" id="UP001610104"/>
    </source>
</evidence>
<feature type="transmembrane region" description="Helical" evidence="1">
    <location>
        <begin position="317"/>
        <end position="333"/>
    </location>
</feature>
<dbReference type="Pfam" id="PF25221">
    <property type="entry name" value="5TMH_Lnb"/>
    <property type="match status" value="1"/>
</dbReference>
<gene>
    <name evidence="4" type="ORF">V8G56_12820</name>
</gene>